<dbReference type="Pfam" id="PF01687">
    <property type="entry name" value="Flavokinase"/>
    <property type="match status" value="1"/>
</dbReference>
<evidence type="ECO:0000256" key="5">
    <source>
        <dbReference type="ARBA" id="ARBA00022643"/>
    </source>
</evidence>
<comment type="pathway">
    <text evidence="2 15">Cofactor biosynthesis; FAD biosynthesis; FAD from FMN: step 1/1.</text>
</comment>
<dbReference type="InterPro" id="IPR014729">
    <property type="entry name" value="Rossmann-like_a/b/a_fold"/>
</dbReference>
<evidence type="ECO:0000259" key="16">
    <source>
        <dbReference type="SMART" id="SM00904"/>
    </source>
</evidence>
<dbReference type="Gene3D" id="2.40.30.30">
    <property type="entry name" value="Riboflavin kinase-like"/>
    <property type="match status" value="1"/>
</dbReference>
<evidence type="ECO:0000256" key="1">
    <source>
        <dbReference type="ARBA" id="ARBA00002121"/>
    </source>
</evidence>
<dbReference type="EC" id="2.7.7.2" evidence="15"/>
<evidence type="ECO:0000256" key="2">
    <source>
        <dbReference type="ARBA" id="ARBA00004726"/>
    </source>
</evidence>
<dbReference type="InterPro" id="IPR015865">
    <property type="entry name" value="Riboflavin_kinase_bac/euk"/>
</dbReference>
<dbReference type="PANTHER" id="PTHR22749">
    <property type="entry name" value="RIBOFLAVIN KINASE/FMN ADENYLYLTRANSFERASE"/>
    <property type="match status" value="1"/>
</dbReference>
<dbReference type="EMBL" id="JBHRSV010000019">
    <property type="protein sequence ID" value="MFC2926476.1"/>
    <property type="molecule type" value="Genomic_DNA"/>
</dbReference>
<dbReference type="SUPFAM" id="SSF82114">
    <property type="entry name" value="Riboflavin kinase-like"/>
    <property type="match status" value="1"/>
</dbReference>
<evidence type="ECO:0000313" key="18">
    <source>
        <dbReference type="Proteomes" id="UP001595379"/>
    </source>
</evidence>
<dbReference type="GO" id="GO:0008531">
    <property type="term" value="F:riboflavin kinase activity"/>
    <property type="evidence" value="ECO:0007669"/>
    <property type="project" value="UniProtKB-EC"/>
</dbReference>
<comment type="catalytic activity">
    <reaction evidence="14 15">
        <text>FMN + ATP + H(+) = FAD + diphosphate</text>
        <dbReference type="Rhea" id="RHEA:17237"/>
        <dbReference type="ChEBI" id="CHEBI:15378"/>
        <dbReference type="ChEBI" id="CHEBI:30616"/>
        <dbReference type="ChEBI" id="CHEBI:33019"/>
        <dbReference type="ChEBI" id="CHEBI:57692"/>
        <dbReference type="ChEBI" id="CHEBI:58210"/>
        <dbReference type="EC" id="2.7.7.2"/>
    </reaction>
</comment>
<sequence>MDLVRGFSGLDAARKGGAFALGNFDGVHRGHQALIAQMKAFAAEHRMSANVIVFEPHPRDFFRPDGPPFHLMSQARRAKTLAALGIDRLHVLPFNDEMKARDPGAFAREVLHDGLRADAVFTGADFHFGTNRAGDTATLKQLGESYGFSAHAAELLAGGSDIISSSRIREALSDGRVDEAETLLGRPWVIDGVIEEGDRRGRTIGFPTANIPLARYQRPKFGVYAVTLQLGGSGEWLKGVANVGIRPTVAGQEERLEVHLFDFARDIYGEPAAVAFHAFLRPEQRFHGLDALKDQIAKDAEAASGILAASVTGPSA</sequence>
<dbReference type="Gene3D" id="3.40.50.620">
    <property type="entry name" value="HUPs"/>
    <property type="match status" value="1"/>
</dbReference>
<organism evidence="17 18">
    <name type="scientific">Hyphobacterium vulgare</name>
    <dbReference type="NCBI Taxonomy" id="1736751"/>
    <lineage>
        <taxon>Bacteria</taxon>
        <taxon>Pseudomonadati</taxon>
        <taxon>Pseudomonadota</taxon>
        <taxon>Alphaproteobacteria</taxon>
        <taxon>Maricaulales</taxon>
        <taxon>Maricaulaceae</taxon>
        <taxon>Hyphobacterium</taxon>
    </lineage>
</organism>
<evidence type="ECO:0000256" key="15">
    <source>
        <dbReference type="PIRNR" id="PIRNR004491"/>
    </source>
</evidence>
<gene>
    <name evidence="17" type="ORF">ACFOOR_10205</name>
</gene>
<evidence type="ECO:0000256" key="11">
    <source>
        <dbReference type="ARBA" id="ARBA00022840"/>
    </source>
</evidence>
<evidence type="ECO:0000256" key="6">
    <source>
        <dbReference type="ARBA" id="ARBA00022679"/>
    </source>
</evidence>
<evidence type="ECO:0000256" key="10">
    <source>
        <dbReference type="ARBA" id="ARBA00022827"/>
    </source>
</evidence>
<dbReference type="InterPro" id="IPR002606">
    <property type="entry name" value="Riboflavin_kinase_bac"/>
</dbReference>
<comment type="function">
    <text evidence="1">Catalyzes the phosphorylation of riboflavin to FMN followed by the adenylation of FMN to FAD.</text>
</comment>
<dbReference type="NCBIfam" id="TIGR00083">
    <property type="entry name" value="ribF"/>
    <property type="match status" value="1"/>
</dbReference>
<dbReference type="InterPro" id="IPR023465">
    <property type="entry name" value="Riboflavin_kinase_dom_sf"/>
</dbReference>
<dbReference type="SUPFAM" id="SSF52374">
    <property type="entry name" value="Nucleotidylyl transferase"/>
    <property type="match status" value="1"/>
</dbReference>
<keyword evidence="8 15" id="KW-0547">Nucleotide-binding</keyword>
<dbReference type="Pfam" id="PF06574">
    <property type="entry name" value="FAD_syn"/>
    <property type="match status" value="1"/>
</dbReference>
<keyword evidence="9 15" id="KW-0418">Kinase</keyword>
<dbReference type="PIRSF" id="PIRSF004491">
    <property type="entry name" value="FAD_Synth"/>
    <property type="match status" value="1"/>
</dbReference>
<evidence type="ECO:0000256" key="14">
    <source>
        <dbReference type="ARBA" id="ARBA00049494"/>
    </source>
</evidence>
<evidence type="ECO:0000256" key="8">
    <source>
        <dbReference type="ARBA" id="ARBA00022741"/>
    </source>
</evidence>
<feature type="domain" description="Riboflavin kinase" evidence="16">
    <location>
        <begin position="183"/>
        <end position="308"/>
    </location>
</feature>
<evidence type="ECO:0000256" key="13">
    <source>
        <dbReference type="ARBA" id="ARBA00047880"/>
    </source>
</evidence>
<comment type="caution">
    <text evidence="17">The sequence shown here is derived from an EMBL/GenBank/DDBJ whole genome shotgun (WGS) entry which is preliminary data.</text>
</comment>
<dbReference type="CDD" id="cd02064">
    <property type="entry name" value="FAD_synthetase_N"/>
    <property type="match status" value="1"/>
</dbReference>
<comment type="catalytic activity">
    <reaction evidence="13 15">
        <text>riboflavin + ATP = FMN + ADP + H(+)</text>
        <dbReference type="Rhea" id="RHEA:14357"/>
        <dbReference type="ChEBI" id="CHEBI:15378"/>
        <dbReference type="ChEBI" id="CHEBI:30616"/>
        <dbReference type="ChEBI" id="CHEBI:57986"/>
        <dbReference type="ChEBI" id="CHEBI:58210"/>
        <dbReference type="ChEBI" id="CHEBI:456216"/>
        <dbReference type="EC" id="2.7.1.26"/>
    </reaction>
</comment>
<keyword evidence="4 15" id="KW-0285">Flavoprotein</keyword>
<keyword evidence="18" id="KW-1185">Reference proteome</keyword>
<proteinExistence type="inferred from homology"/>
<name>A0ABV6ZYB3_9PROT</name>
<accession>A0ABV6ZYB3</accession>
<evidence type="ECO:0000256" key="4">
    <source>
        <dbReference type="ARBA" id="ARBA00022630"/>
    </source>
</evidence>
<keyword evidence="10 15" id="KW-0274">FAD</keyword>
<evidence type="ECO:0000256" key="7">
    <source>
        <dbReference type="ARBA" id="ARBA00022695"/>
    </source>
</evidence>
<evidence type="ECO:0000256" key="3">
    <source>
        <dbReference type="ARBA" id="ARBA00005201"/>
    </source>
</evidence>
<reference evidence="18" key="1">
    <citation type="journal article" date="2019" name="Int. J. Syst. Evol. Microbiol.">
        <title>The Global Catalogue of Microorganisms (GCM) 10K type strain sequencing project: providing services to taxonomists for standard genome sequencing and annotation.</title>
        <authorList>
            <consortium name="The Broad Institute Genomics Platform"/>
            <consortium name="The Broad Institute Genome Sequencing Center for Infectious Disease"/>
            <person name="Wu L."/>
            <person name="Ma J."/>
        </authorList>
    </citation>
    <scope>NUCLEOTIDE SEQUENCE [LARGE SCALE GENOMIC DNA]</scope>
    <source>
        <strain evidence="18">KCTC 52487</strain>
    </source>
</reference>
<protein>
    <recommendedName>
        <fullName evidence="15">Riboflavin biosynthesis protein</fullName>
    </recommendedName>
    <domain>
        <recommendedName>
            <fullName evidence="15">Riboflavin kinase</fullName>
            <ecNumber evidence="15">2.7.1.26</ecNumber>
        </recommendedName>
        <alternativeName>
            <fullName evidence="15">Flavokinase</fullName>
        </alternativeName>
    </domain>
    <domain>
        <recommendedName>
            <fullName evidence="15">FMN adenylyltransferase</fullName>
            <ecNumber evidence="15">2.7.7.2</ecNumber>
        </recommendedName>
        <alternativeName>
            <fullName evidence="15">FAD pyrophosphorylase</fullName>
        </alternativeName>
        <alternativeName>
            <fullName evidence="15">FAD synthase</fullName>
        </alternativeName>
    </domain>
</protein>
<evidence type="ECO:0000313" key="17">
    <source>
        <dbReference type="EMBL" id="MFC2926476.1"/>
    </source>
</evidence>
<dbReference type="SMART" id="SM00904">
    <property type="entry name" value="Flavokinase"/>
    <property type="match status" value="1"/>
</dbReference>
<dbReference type="NCBIfam" id="NF004160">
    <property type="entry name" value="PRK05627.1-3"/>
    <property type="match status" value="1"/>
</dbReference>
<evidence type="ECO:0000256" key="9">
    <source>
        <dbReference type="ARBA" id="ARBA00022777"/>
    </source>
</evidence>
<keyword evidence="12" id="KW-0511">Multifunctional enzyme</keyword>
<keyword evidence="6 15" id="KW-0808">Transferase</keyword>
<dbReference type="RefSeq" id="WP_343164268.1">
    <property type="nucleotide sequence ID" value="NZ_JBHRSV010000019.1"/>
</dbReference>
<evidence type="ECO:0000256" key="12">
    <source>
        <dbReference type="ARBA" id="ARBA00023268"/>
    </source>
</evidence>
<keyword evidence="5 15" id="KW-0288">FMN</keyword>
<comment type="similarity">
    <text evidence="15">Belongs to the ribF family.</text>
</comment>
<keyword evidence="7 15" id="KW-0548">Nucleotidyltransferase</keyword>
<dbReference type="GO" id="GO:0003919">
    <property type="term" value="F:FMN adenylyltransferase activity"/>
    <property type="evidence" value="ECO:0007669"/>
    <property type="project" value="UniProtKB-EC"/>
</dbReference>
<dbReference type="Proteomes" id="UP001595379">
    <property type="component" value="Unassembled WGS sequence"/>
</dbReference>
<dbReference type="EC" id="2.7.1.26" evidence="15"/>
<comment type="pathway">
    <text evidence="3 15">Cofactor biosynthesis; FMN biosynthesis; FMN from riboflavin (ATP route): step 1/1.</text>
</comment>
<dbReference type="InterPro" id="IPR015864">
    <property type="entry name" value="FAD_synthase"/>
</dbReference>
<dbReference type="InterPro" id="IPR023468">
    <property type="entry name" value="Riboflavin_kinase"/>
</dbReference>
<keyword evidence="11 15" id="KW-0067">ATP-binding</keyword>
<dbReference type="PANTHER" id="PTHR22749:SF6">
    <property type="entry name" value="RIBOFLAVIN KINASE"/>
    <property type="match status" value="1"/>
</dbReference>